<feature type="transmembrane region" description="Helical" evidence="8">
    <location>
        <begin position="350"/>
        <end position="370"/>
    </location>
</feature>
<evidence type="ECO:0000313" key="10">
    <source>
        <dbReference type="Proteomes" id="UP000009131"/>
    </source>
</evidence>
<reference evidence="9 10" key="2">
    <citation type="journal article" date="2012" name="Open Biol.">
        <title>Characteristics of nucleosomes and linker DNA regions on the genome of the basidiomycete Mixia osmundae revealed by mono- and dinucleosome mapping.</title>
        <authorList>
            <person name="Nishida H."/>
            <person name="Kondo S."/>
            <person name="Matsumoto T."/>
            <person name="Suzuki Y."/>
            <person name="Yoshikawa H."/>
            <person name="Taylor T.D."/>
            <person name="Sugiyama J."/>
        </authorList>
    </citation>
    <scope>NUCLEOTIDE SEQUENCE [LARGE SCALE GENOMIC DNA]</scope>
    <source>
        <strain evidence="10">CBS 9802 / IAM 14324 / JCM 22182 / KY 12970</strain>
    </source>
</reference>
<feature type="transmembrane region" description="Helical" evidence="8">
    <location>
        <begin position="214"/>
        <end position="237"/>
    </location>
</feature>
<dbReference type="Pfam" id="PF02535">
    <property type="entry name" value="Zip"/>
    <property type="match status" value="1"/>
</dbReference>
<evidence type="ECO:0000256" key="2">
    <source>
        <dbReference type="ARBA" id="ARBA00006939"/>
    </source>
</evidence>
<feature type="transmembrane region" description="Helical" evidence="8">
    <location>
        <begin position="243"/>
        <end position="265"/>
    </location>
</feature>
<dbReference type="OrthoDB" id="448280at2759"/>
<comment type="caution">
    <text evidence="9">The sequence shown here is derived from an EMBL/GenBank/DDBJ whole genome shotgun (WGS) entry which is preliminary data.</text>
</comment>
<evidence type="ECO:0000256" key="7">
    <source>
        <dbReference type="ARBA" id="ARBA00023136"/>
    </source>
</evidence>
<feature type="transmembrane region" description="Helical" evidence="8">
    <location>
        <begin position="277"/>
        <end position="297"/>
    </location>
</feature>
<keyword evidence="7 8" id="KW-0472">Membrane</keyword>
<comment type="similarity">
    <text evidence="2 8">Belongs to the ZIP transporter (TC 2.A.5) family.</text>
</comment>
<dbReference type="STRING" id="764103.G7DZQ4"/>
<dbReference type="HOGENOM" id="CLU_027089_0_2_1"/>
<gene>
    <name evidence="9" type="primary">Mo02725</name>
    <name evidence="9" type="ORF">E5Q_02725</name>
</gene>
<dbReference type="OMA" id="FHWTKAS"/>
<dbReference type="GO" id="GO:0005385">
    <property type="term" value="F:zinc ion transmembrane transporter activity"/>
    <property type="evidence" value="ECO:0007669"/>
    <property type="project" value="InterPro"/>
</dbReference>
<evidence type="ECO:0000256" key="5">
    <source>
        <dbReference type="ARBA" id="ARBA00022989"/>
    </source>
</evidence>
<proteinExistence type="inferred from homology"/>
<feature type="transmembrane region" description="Helical" evidence="8">
    <location>
        <begin position="106"/>
        <end position="126"/>
    </location>
</feature>
<dbReference type="InterPro" id="IPR003689">
    <property type="entry name" value="ZIP"/>
</dbReference>
<feature type="transmembrane region" description="Helical" evidence="8">
    <location>
        <begin position="317"/>
        <end position="338"/>
    </location>
</feature>
<evidence type="ECO:0000256" key="1">
    <source>
        <dbReference type="ARBA" id="ARBA00004141"/>
    </source>
</evidence>
<keyword evidence="6 8" id="KW-0406">Ion transport</keyword>
<comment type="subcellular location">
    <subcellularLocation>
        <location evidence="1 8">Membrane</location>
        <topology evidence="1 8">Multi-pass membrane protein</topology>
    </subcellularLocation>
</comment>
<keyword evidence="10" id="KW-1185">Reference proteome</keyword>
<protein>
    <recommendedName>
        <fullName evidence="11">ZIP zinc/iron transport family</fullName>
    </recommendedName>
</protein>
<reference evidence="9 10" key="1">
    <citation type="journal article" date="2011" name="J. Gen. Appl. Microbiol.">
        <title>Draft genome sequencing of the enigmatic basidiomycete Mixia osmundae.</title>
        <authorList>
            <person name="Nishida H."/>
            <person name="Nagatsuka Y."/>
            <person name="Sugiyama J."/>
        </authorList>
    </citation>
    <scope>NUCLEOTIDE SEQUENCE [LARGE SCALE GENOMIC DNA]</scope>
    <source>
        <strain evidence="10">CBS 9802 / IAM 14324 / JCM 22182 / KY 12970</strain>
    </source>
</reference>
<organism evidence="9 10">
    <name type="scientific">Mixia osmundae (strain CBS 9802 / IAM 14324 / JCM 22182 / KY 12970)</name>
    <dbReference type="NCBI Taxonomy" id="764103"/>
    <lineage>
        <taxon>Eukaryota</taxon>
        <taxon>Fungi</taxon>
        <taxon>Dikarya</taxon>
        <taxon>Basidiomycota</taxon>
        <taxon>Pucciniomycotina</taxon>
        <taxon>Mixiomycetes</taxon>
        <taxon>Mixiales</taxon>
        <taxon>Mixiaceae</taxon>
        <taxon>Mixia</taxon>
    </lineage>
</organism>
<accession>G7DZQ4</accession>
<dbReference type="PANTHER" id="PTHR11040">
    <property type="entry name" value="ZINC/IRON TRANSPORTER"/>
    <property type="match status" value="1"/>
</dbReference>
<evidence type="ECO:0000256" key="6">
    <source>
        <dbReference type="ARBA" id="ARBA00023065"/>
    </source>
</evidence>
<dbReference type="EMBL" id="BABT02000074">
    <property type="protein sequence ID" value="GAA96064.1"/>
    <property type="molecule type" value="Genomic_DNA"/>
</dbReference>
<feature type="transmembrane region" description="Helical" evidence="8">
    <location>
        <begin position="63"/>
        <end position="86"/>
    </location>
</feature>
<dbReference type="InterPro" id="IPR004698">
    <property type="entry name" value="Zn/Fe_permease_fun/pln"/>
</dbReference>
<dbReference type="InParanoid" id="G7DZQ4"/>
<dbReference type="RefSeq" id="XP_014567722.1">
    <property type="nucleotide sequence ID" value="XM_014712236.1"/>
</dbReference>
<evidence type="ECO:0000256" key="8">
    <source>
        <dbReference type="RuleBase" id="RU362088"/>
    </source>
</evidence>
<dbReference type="GO" id="GO:0005886">
    <property type="term" value="C:plasma membrane"/>
    <property type="evidence" value="ECO:0007669"/>
    <property type="project" value="TreeGrafter"/>
</dbReference>
<dbReference type="PANTHER" id="PTHR11040:SF32">
    <property type="entry name" value="ZINC-REGULATED TRANSPORTER 1"/>
    <property type="match status" value="1"/>
</dbReference>
<keyword evidence="3 8" id="KW-0813">Transport</keyword>
<keyword evidence="4 8" id="KW-0812">Transmembrane</keyword>
<evidence type="ECO:0000256" key="4">
    <source>
        <dbReference type="ARBA" id="ARBA00022692"/>
    </source>
</evidence>
<evidence type="ECO:0000256" key="3">
    <source>
        <dbReference type="ARBA" id="ARBA00022448"/>
    </source>
</evidence>
<evidence type="ECO:0000313" key="9">
    <source>
        <dbReference type="EMBL" id="GAA96064.1"/>
    </source>
</evidence>
<dbReference type="FunCoup" id="G7DZQ4">
    <property type="interactions" value="207"/>
</dbReference>
<feature type="transmembrane region" description="Helical" evidence="8">
    <location>
        <begin position="28"/>
        <end position="51"/>
    </location>
</feature>
<dbReference type="NCBIfam" id="TIGR00820">
    <property type="entry name" value="zip"/>
    <property type="match status" value="1"/>
</dbReference>
<dbReference type="Proteomes" id="UP000009131">
    <property type="component" value="Unassembled WGS sequence"/>
</dbReference>
<name>G7DZQ4_MIXOS</name>
<keyword evidence="5 8" id="KW-1133">Transmembrane helix</keyword>
<dbReference type="AlphaFoldDB" id="G7DZQ4"/>
<sequence length="371" mass="39652">MASNDTSAAAATAPIVSCDSGSPYNGSLGLRVGALFIILTTSLVGTLFPVIARRIPSLKVPTAAFDFVKYFGSGVIIATAFIHLLAPAFDELTAPCLTGTWTVYDWAPAIAMMSVFMIFILEIIAFRIGSARLRKLGLDNYNAHDHALGIGHHHAAEHNDHHTGTGLIDSASTTLKNDEASKIIEEPGKLEDPEQGPVLLEDDEVIDSQAMAQILGVAILEFGVIFHSLIIGLTLAVTDDFNTLFVVIIFHQMFEGLGLGSRLAFLPLPKRMRYVPFIGAIAYAVVTPLGMAFGLGFRETYNPDSPTANIVSGILDALSAGILLYTGLVELLAHEFIFNDKMRNAPTGKLVISLGTVCLGAAIMALLGRWA</sequence>
<dbReference type="eggNOG" id="KOG1558">
    <property type="taxonomic scope" value="Eukaryota"/>
</dbReference>
<evidence type="ECO:0008006" key="11">
    <source>
        <dbReference type="Google" id="ProtNLM"/>
    </source>
</evidence>